<dbReference type="PRINTS" id="PR00786">
    <property type="entry name" value="NEPRILYSIN"/>
</dbReference>
<evidence type="ECO:0000256" key="4">
    <source>
        <dbReference type="ARBA" id="ARBA00022723"/>
    </source>
</evidence>
<dbReference type="AlphaFoldDB" id="A0A0R1NUM9"/>
<dbReference type="STRING" id="1423748.FC37_GL000781"/>
<organism evidence="10 11">
    <name type="scientific">Lactobacillus gallinarum DSM 10532 = JCM 2011</name>
    <dbReference type="NCBI Taxonomy" id="1423748"/>
    <lineage>
        <taxon>Bacteria</taxon>
        <taxon>Bacillati</taxon>
        <taxon>Bacillota</taxon>
        <taxon>Bacilli</taxon>
        <taxon>Lactobacillales</taxon>
        <taxon>Lactobacillaceae</taxon>
        <taxon>Lactobacillus</taxon>
    </lineage>
</organism>
<dbReference type="InterPro" id="IPR018497">
    <property type="entry name" value="Peptidase_M13_C"/>
</dbReference>
<keyword evidence="7" id="KW-0482">Metalloprotease</keyword>
<evidence type="ECO:0000256" key="5">
    <source>
        <dbReference type="ARBA" id="ARBA00022801"/>
    </source>
</evidence>
<dbReference type="Proteomes" id="UP000051311">
    <property type="component" value="Unassembled WGS sequence"/>
</dbReference>
<dbReference type="eggNOG" id="COG3590">
    <property type="taxonomic scope" value="Bacteria"/>
</dbReference>
<dbReference type="OrthoDB" id="9775677at2"/>
<keyword evidence="6" id="KW-0862">Zinc</keyword>
<comment type="similarity">
    <text evidence="2">Belongs to the peptidase M13 family.</text>
</comment>
<dbReference type="Pfam" id="PF05649">
    <property type="entry name" value="Peptidase_M13_N"/>
    <property type="match status" value="1"/>
</dbReference>
<dbReference type="GO" id="GO:0005886">
    <property type="term" value="C:plasma membrane"/>
    <property type="evidence" value="ECO:0007669"/>
    <property type="project" value="TreeGrafter"/>
</dbReference>
<dbReference type="Pfam" id="PF01431">
    <property type="entry name" value="Peptidase_M13"/>
    <property type="match status" value="1"/>
</dbReference>
<dbReference type="CDD" id="cd08662">
    <property type="entry name" value="M13"/>
    <property type="match status" value="1"/>
</dbReference>
<comment type="caution">
    <text evidence="10">The sequence shown here is derived from an EMBL/GenBank/DDBJ whole genome shotgun (WGS) entry which is preliminary data.</text>
</comment>
<dbReference type="GO" id="GO:0004222">
    <property type="term" value="F:metalloendopeptidase activity"/>
    <property type="evidence" value="ECO:0007669"/>
    <property type="project" value="InterPro"/>
</dbReference>
<keyword evidence="4" id="KW-0479">Metal-binding</keyword>
<reference evidence="10 11" key="1">
    <citation type="journal article" date="2015" name="Genome Announc.">
        <title>Expanding the biotechnology potential of lactobacilli through comparative genomics of 213 strains and associated genera.</title>
        <authorList>
            <person name="Sun Z."/>
            <person name="Harris H.M."/>
            <person name="McCann A."/>
            <person name="Guo C."/>
            <person name="Argimon S."/>
            <person name="Zhang W."/>
            <person name="Yang X."/>
            <person name="Jeffery I.B."/>
            <person name="Cooney J.C."/>
            <person name="Kagawa T.F."/>
            <person name="Liu W."/>
            <person name="Song Y."/>
            <person name="Salvetti E."/>
            <person name="Wrobel A."/>
            <person name="Rasinkangas P."/>
            <person name="Parkhill J."/>
            <person name="Rea M.C."/>
            <person name="O'Sullivan O."/>
            <person name="Ritari J."/>
            <person name="Douillard F.P."/>
            <person name="Paul Ross R."/>
            <person name="Yang R."/>
            <person name="Briner A.E."/>
            <person name="Felis G.E."/>
            <person name="de Vos W.M."/>
            <person name="Barrangou R."/>
            <person name="Klaenhammer T.R."/>
            <person name="Caufield P.W."/>
            <person name="Cui Y."/>
            <person name="Zhang H."/>
            <person name="O'Toole P.W."/>
        </authorList>
    </citation>
    <scope>NUCLEOTIDE SEQUENCE [LARGE SCALE GENOMIC DNA]</scope>
    <source>
        <strain evidence="10 11">DSM 10532</strain>
    </source>
</reference>
<feature type="domain" description="Peptidase M13 C-terminal" evidence="8">
    <location>
        <begin position="456"/>
        <end position="645"/>
    </location>
</feature>
<gene>
    <name evidence="10" type="ORF">FC37_GL000781</name>
</gene>
<evidence type="ECO:0000259" key="8">
    <source>
        <dbReference type="Pfam" id="PF01431"/>
    </source>
</evidence>
<dbReference type="InterPro" id="IPR024079">
    <property type="entry name" value="MetalloPept_cat_dom_sf"/>
</dbReference>
<feature type="domain" description="Peptidase M13 N-terminal" evidence="9">
    <location>
        <begin position="23"/>
        <end position="399"/>
    </location>
</feature>
<dbReference type="InterPro" id="IPR008753">
    <property type="entry name" value="Peptidase_M13_N"/>
</dbReference>
<dbReference type="PANTHER" id="PTHR11733">
    <property type="entry name" value="ZINC METALLOPROTEASE FAMILY M13 NEPRILYSIN-RELATED"/>
    <property type="match status" value="1"/>
</dbReference>
<proteinExistence type="inferred from homology"/>
<dbReference type="GO" id="GO:0046872">
    <property type="term" value="F:metal ion binding"/>
    <property type="evidence" value="ECO:0007669"/>
    <property type="project" value="UniProtKB-KW"/>
</dbReference>
<dbReference type="InterPro" id="IPR000718">
    <property type="entry name" value="Peptidase_M13"/>
</dbReference>
<dbReference type="SUPFAM" id="SSF55486">
    <property type="entry name" value="Metalloproteases ('zincins'), catalytic domain"/>
    <property type="match status" value="1"/>
</dbReference>
<evidence type="ECO:0000256" key="7">
    <source>
        <dbReference type="ARBA" id="ARBA00023049"/>
    </source>
</evidence>
<dbReference type="PROSITE" id="PS51885">
    <property type="entry name" value="NEPRILYSIN"/>
    <property type="match status" value="1"/>
</dbReference>
<evidence type="ECO:0000256" key="1">
    <source>
        <dbReference type="ARBA" id="ARBA00001947"/>
    </source>
</evidence>
<sequence>MNLAKIRGGAGDITKPDLNARIQDNLYLAVNSDWISKAKIPADRPLISSFSEIDLKIEKELMNDLADFASGKKALPDIPNFDKAIEVYKLAKDFAKRDTDGFRPAQADLETLTNLKDVDDVKQNLAKLFLRFSFPFLFEVEPDRKNTKINSLSFDRNSLILPDTTSYQSPSAKQLLDVWQKQTENLLKMAGVEEAAAKKYATDAIALDAKIVKVAKSAEERADDVALYNPIKTNEFEEKTSSLNLGQLLDQLFEKKPDYVVVREPKFLDHFNELFDQESFDELKGWLISTFINKAAAFLSEDFRQAAFPFKQATYGQKELPSQEKEAYYKANDLFDDVIGVYYGRTYFGEDAKADVEDMIHRMIDVYEQRISNNDWLSPTTKEKAITKLRALVLKIGYPDKIDHVYDLFQITPAGEGGSLYSNQVDIREVGLKHNFDKLYKPVDRSEWYMPGNLINACYDPQRNDITFPAAILEAPFYDIHASRATNYGGIGVVIAHEISHAFDNNGAKYDEFGNMKNWWTKEDFAEFEKRTQAEIDLFDGIKYGPVTLNGKQIVSENIADQGGLTAGIEANKNEHGDMKELFENYARIWASKESPEIIKTIAAFDVHAPGPERVNVQVQCQPEFYKAFNVQEDDGMWLDPAKRVVIW</sequence>
<dbReference type="Gene3D" id="3.40.390.10">
    <property type="entry name" value="Collagenase (Catalytic Domain)"/>
    <property type="match status" value="1"/>
</dbReference>
<dbReference type="EMBL" id="AZEL01000020">
    <property type="protein sequence ID" value="KRL23727.1"/>
    <property type="molecule type" value="Genomic_DNA"/>
</dbReference>
<evidence type="ECO:0000259" key="9">
    <source>
        <dbReference type="Pfam" id="PF05649"/>
    </source>
</evidence>
<evidence type="ECO:0000313" key="10">
    <source>
        <dbReference type="EMBL" id="KRL23727.1"/>
    </source>
</evidence>
<dbReference type="InterPro" id="IPR042089">
    <property type="entry name" value="Peptidase_M13_dom_2"/>
</dbReference>
<evidence type="ECO:0000256" key="6">
    <source>
        <dbReference type="ARBA" id="ARBA00022833"/>
    </source>
</evidence>
<keyword evidence="5" id="KW-0378">Hydrolase</keyword>
<evidence type="ECO:0000256" key="3">
    <source>
        <dbReference type="ARBA" id="ARBA00022670"/>
    </source>
</evidence>
<keyword evidence="3" id="KW-0645">Protease</keyword>
<evidence type="ECO:0000256" key="2">
    <source>
        <dbReference type="ARBA" id="ARBA00007357"/>
    </source>
</evidence>
<name>A0A0R1NUM9_9LACO</name>
<accession>A0A0R1NUM9</accession>
<dbReference type="GO" id="GO:0016485">
    <property type="term" value="P:protein processing"/>
    <property type="evidence" value="ECO:0007669"/>
    <property type="project" value="TreeGrafter"/>
</dbReference>
<comment type="cofactor">
    <cofactor evidence="1">
        <name>Zn(2+)</name>
        <dbReference type="ChEBI" id="CHEBI:29105"/>
    </cofactor>
</comment>
<evidence type="ECO:0000313" key="11">
    <source>
        <dbReference type="Proteomes" id="UP000051311"/>
    </source>
</evidence>
<protein>
    <submittedName>
        <fullName evidence="10">Endopeptidase O</fullName>
    </submittedName>
</protein>
<dbReference type="PANTHER" id="PTHR11733:SF167">
    <property type="entry name" value="FI17812P1-RELATED"/>
    <property type="match status" value="1"/>
</dbReference>
<dbReference type="RefSeq" id="WP_056945482.1">
    <property type="nucleotide sequence ID" value="NZ_AZEL01000020.1"/>
</dbReference>
<dbReference type="Gene3D" id="1.10.1380.10">
    <property type="entry name" value="Neutral endopeptidase , domain2"/>
    <property type="match status" value="1"/>
</dbReference>
<dbReference type="PATRIC" id="fig|1423748.3.peg.822"/>